<dbReference type="Proteomes" id="UP001174908">
    <property type="component" value="Unassembled WGS sequence"/>
</dbReference>
<feature type="transmembrane region" description="Helical" evidence="6">
    <location>
        <begin position="51"/>
        <end position="70"/>
    </location>
</feature>
<keyword evidence="4 6" id="KW-1133">Transmembrane helix</keyword>
<feature type="transmembrane region" description="Helical" evidence="6">
    <location>
        <begin position="111"/>
        <end position="133"/>
    </location>
</feature>
<dbReference type="InterPro" id="IPR051258">
    <property type="entry name" value="Diverse_Substrate_Transporter"/>
</dbReference>
<evidence type="ECO:0000256" key="4">
    <source>
        <dbReference type="ARBA" id="ARBA00022989"/>
    </source>
</evidence>
<feature type="transmembrane region" description="Helical" evidence="6">
    <location>
        <begin position="231"/>
        <end position="252"/>
    </location>
</feature>
<dbReference type="PANTHER" id="PTHR42920">
    <property type="entry name" value="OS03G0707200 PROTEIN-RELATED"/>
    <property type="match status" value="1"/>
</dbReference>
<evidence type="ECO:0000256" key="3">
    <source>
        <dbReference type="ARBA" id="ARBA00022692"/>
    </source>
</evidence>
<dbReference type="InterPro" id="IPR000620">
    <property type="entry name" value="EamA_dom"/>
</dbReference>
<dbReference type="InterPro" id="IPR037185">
    <property type="entry name" value="EmrE-like"/>
</dbReference>
<sequence length="313" mass="33256">MSSGSTTPHPALDSQLSRSAGHAYLLLVFTTLIWGANAVAARLAVGQVSPMLLTFLRWGISCVALLIFARKPISAHWQDLRGHWRAIALMGALGFTGFNALFYAAAYHTTAINIAILQGTIPVLVLIGSVFFFRTRVNAVQIFGVMLTLAGIAVVASRGDIAMLAGLQFNIGDVWMIVACLLYSGYALGLRKRPQVPAIVFFAATALVACLVSLPLVGIEIATGQFQMPTARGWALVAFVGLLPSFVSQITFIQAVGMIGPARAGVFLNLVPVFGPLLALVVLNEPISVYHGVALAMVLGGIWIAERLGARRT</sequence>
<evidence type="ECO:0000313" key="9">
    <source>
        <dbReference type="Proteomes" id="UP001174908"/>
    </source>
</evidence>
<dbReference type="PANTHER" id="PTHR42920:SF11">
    <property type="entry name" value="INNER MEMBRANE PROTEIN YTFF"/>
    <property type="match status" value="1"/>
</dbReference>
<dbReference type="Gene3D" id="1.10.3730.20">
    <property type="match status" value="1"/>
</dbReference>
<feature type="transmembrane region" description="Helical" evidence="6">
    <location>
        <begin position="198"/>
        <end position="219"/>
    </location>
</feature>
<feature type="transmembrane region" description="Helical" evidence="6">
    <location>
        <begin position="140"/>
        <end position="157"/>
    </location>
</feature>
<evidence type="ECO:0000256" key="6">
    <source>
        <dbReference type="SAM" id="Phobius"/>
    </source>
</evidence>
<evidence type="ECO:0000256" key="2">
    <source>
        <dbReference type="ARBA" id="ARBA00022475"/>
    </source>
</evidence>
<comment type="subcellular location">
    <subcellularLocation>
        <location evidence="1">Cell membrane</location>
        <topology evidence="1">Multi-pass membrane protein</topology>
    </subcellularLocation>
</comment>
<keyword evidence="3 6" id="KW-0812">Transmembrane</keyword>
<accession>A0ABT7NCB7</accession>
<evidence type="ECO:0000256" key="1">
    <source>
        <dbReference type="ARBA" id="ARBA00004651"/>
    </source>
</evidence>
<proteinExistence type="predicted"/>
<gene>
    <name evidence="8" type="ORF">QTH91_13970</name>
</gene>
<organism evidence="8 9">
    <name type="scientific">Variovorax dokdonensis</name>
    <dbReference type="NCBI Taxonomy" id="344883"/>
    <lineage>
        <taxon>Bacteria</taxon>
        <taxon>Pseudomonadati</taxon>
        <taxon>Pseudomonadota</taxon>
        <taxon>Betaproteobacteria</taxon>
        <taxon>Burkholderiales</taxon>
        <taxon>Comamonadaceae</taxon>
        <taxon>Variovorax</taxon>
    </lineage>
</organism>
<reference evidence="8" key="1">
    <citation type="submission" date="2023-06" db="EMBL/GenBank/DDBJ databases">
        <authorList>
            <person name="Jiang Y."/>
            <person name="Liu Q."/>
        </authorList>
    </citation>
    <scope>NUCLEOTIDE SEQUENCE</scope>
    <source>
        <strain evidence="8">CGMCC 1.12089</strain>
    </source>
</reference>
<evidence type="ECO:0000259" key="7">
    <source>
        <dbReference type="Pfam" id="PF00892"/>
    </source>
</evidence>
<keyword evidence="9" id="KW-1185">Reference proteome</keyword>
<feature type="domain" description="EamA" evidence="7">
    <location>
        <begin position="171"/>
        <end position="304"/>
    </location>
</feature>
<dbReference type="Pfam" id="PF00892">
    <property type="entry name" value="EamA"/>
    <property type="match status" value="2"/>
</dbReference>
<dbReference type="EMBL" id="JASZYV010000003">
    <property type="protein sequence ID" value="MDM0045596.1"/>
    <property type="molecule type" value="Genomic_DNA"/>
</dbReference>
<feature type="transmembrane region" description="Helical" evidence="6">
    <location>
        <begin position="82"/>
        <end position="105"/>
    </location>
</feature>
<feature type="transmembrane region" description="Helical" evidence="6">
    <location>
        <begin position="264"/>
        <end position="283"/>
    </location>
</feature>
<dbReference type="SUPFAM" id="SSF103481">
    <property type="entry name" value="Multidrug resistance efflux transporter EmrE"/>
    <property type="match status" value="2"/>
</dbReference>
<name>A0ABT7NCB7_9BURK</name>
<dbReference type="RefSeq" id="WP_286660719.1">
    <property type="nucleotide sequence ID" value="NZ_JASZYV010000003.1"/>
</dbReference>
<evidence type="ECO:0000313" key="8">
    <source>
        <dbReference type="EMBL" id="MDM0045596.1"/>
    </source>
</evidence>
<comment type="caution">
    <text evidence="8">The sequence shown here is derived from an EMBL/GenBank/DDBJ whole genome shotgun (WGS) entry which is preliminary data.</text>
</comment>
<feature type="transmembrane region" description="Helical" evidence="6">
    <location>
        <begin position="24"/>
        <end position="45"/>
    </location>
</feature>
<feature type="transmembrane region" description="Helical" evidence="6">
    <location>
        <begin position="163"/>
        <end position="186"/>
    </location>
</feature>
<protein>
    <submittedName>
        <fullName evidence="8">DMT family transporter</fullName>
    </submittedName>
</protein>
<feature type="domain" description="EamA" evidence="7">
    <location>
        <begin position="23"/>
        <end position="155"/>
    </location>
</feature>
<feature type="transmembrane region" description="Helical" evidence="6">
    <location>
        <begin position="289"/>
        <end position="305"/>
    </location>
</feature>
<keyword evidence="5 6" id="KW-0472">Membrane</keyword>
<evidence type="ECO:0000256" key="5">
    <source>
        <dbReference type="ARBA" id="ARBA00023136"/>
    </source>
</evidence>
<keyword evidence="2" id="KW-1003">Cell membrane</keyword>